<dbReference type="Pfam" id="PF24124">
    <property type="entry name" value="YphA"/>
    <property type="match status" value="1"/>
</dbReference>
<feature type="transmembrane region" description="Helical" evidence="1">
    <location>
        <begin position="6"/>
        <end position="23"/>
    </location>
</feature>
<feature type="transmembrane region" description="Helical" evidence="1">
    <location>
        <begin position="77"/>
        <end position="96"/>
    </location>
</feature>
<feature type="transmembrane region" description="Helical" evidence="1">
    <location>
        <begin position="30"/>
        <end position="46"/>
    </location>
</feature>
<evidence type="ECO:0000313" key="2">
    <source>
        <dbReference type="EMBL" id="RDU36334.1"/>
    </source>
</evidence>
<dbReference type="AlphaFoldDB" id="A0A3D8GPB6"/>
<feature type="transmembrane region" description="Helical" evidence="1">
    <location>
        <begin position="131"/>
        <end position="149"/>
    </location>
</feature>
<feature type="transmembrane region" description="Helical" evidence="1">
    <location>
        <begin position="52"/>
        <end position="70"/>
    </location>
</feature>
<keyword evidence="1" id="KW-1133">Transmembrane helix</keyword>
<dbReference type="OrthoDB" id="2965169at2"/>
<evidence type="ECO:0000313" key="3">
    <source>
        <dbReference type="Proteomes" id="UP000257144"/>
    </source>
</evidence>
<dbReference type="PIRSF" id="PIRSF036710">
    <property type="entry name" value="YphA_Bacsu"/>
    <property type="match status" value="1"/>
</dbReference>
<reference evidence="2 3" key="1">
    <citation type="submission" date="2018-07" db="EMBL/GenBank/DDBJ databases">
        <title>Bacillus sp. YLB-04 draft genome sequence.</title>
        <authorList>
            <person name="Yu L."/>
            <person name="Tang X."/>
        </authorList>
    </citation>
    <scope>NUCLEOTIDE SEQUENCE [LARGE SCALE GENOMIC DNA]</scope>
    <source>
        <strain evidence="2 3">YLB-04</strain>
    </source>
</reference>
<dbReference type="RefSeq" id="WP_115452329.1">
    <property type="nucleotide sequence ID" value="NZ_QNQT01000005.1"/>
</dbReference>
<dbReference type="InterPro" id="IPR014617">
    <property type="entry name" value="YphA_Bacsu"/>
</dbReference>
<keyword evidence="1" id="KW-0472">Membrane</keyword>
<protein>
    <submittedName>
        <fullName evidence="2">Uncharacterized protein</fullName>
    </submittedName>
</protein>
<feature type="transmembrane region" description="Helical" evidence="1">
    <location>
        <begin position="161"/>
        <end position="180"/>
    </location>
</feature>
<proteinExistence type="predicted"/>
<feature type="transmembrane region" description="Helical" evidence="1">
    <location>
        <begin position="102"/>
        <end position="124"/>
    </location>
</feature>
<sequence length="202" mass="22935">MDGYMFYLAAWCSLIYLAFLASGRLRSMRGLRASILLAIIASPLHFQVGESLVYIGWISIYFYSIIHIIQANWKQKAYFSVCGIIVSMLYSSIRLFELFDPIVFIIKKEWFIAIVISLLVPILYRPFKWRLLVIMVGIIQGELLYALVLAKNSMPFDAGGYAFMDTLSLVAAVAFIWNAIEKCAAWLGSSINSMERGRKSSQ</sequence>
<gene>
    <name evidence="2" type="ORF">DRW41_12400</name>
</gene>
<evidence type="ECO:0000256" key="1">
    <source>
        <dbReference type="SAM" id="Phobius"/>
    </source>
</evidence>
<organism evidence="2 3">
    <name type="scientific">Neobacillus piezotolerans</name>
    <dbReference type="NCBI Taxonomy" id="2259171"/>
    <lineage>
        <taxon>Bacteria</taxon>
        <taxon>Bacillati</taxon>
        <taxon>Bacillota</taxon>
        <taxon>Bacilli</taxon>
        <taxon>Bacillales</taxon>
        <taxon>Bacillaceae</taxon>
        <taxon>Neobacillus</taxon>
    </lineage>
</organism>
<accession>A0A3D8GPB6</accession>
<keyword evidence="3" id="KW-1185">Reference proteome</keyword>
<dbReference type="Proteomes" id="UP000257144">
    <property type="component" value="Unassembled WGS sequence"/>
</dbReference>
<comment type="caution">
    <text evidence="2">The sequence shown here is derived from an EMBL/GenBank/DDBJ whole genome shotgun (WGS) entry which is preliminary data.</text>
</comment>
<name>A0A3D8GPB6_9BACI</name>
<keyword evidence="1" id="KW-0812">Transmembrane</keyword>
<dbReference type="EMBL" id="QNQT01000005">
    <property type="protein sequence ID" value="RDU36334.1"/>
    <property type="molecule type" value="Genomic_DNA"/>
</dbReference>